<accession>A0A0F7L1G7</accession>
<protein>
    <submittedName>
        <fullName evidence="1">Uncharacterized protein</fullName>
    </submittedName>
</protein>
<sequence length="604" mass="64583">MLNQKAINAAGTVITVTSTATLFYDLVNTAASASEVYAGYASECNGLDLRIEDGDIRYLDDGNTPTATEGLLGRKGDLLHLRHRNLDKLQLIAVDTNVACSQTVGICERDESSSISGGSTANVNGSGKLEVALDEPIDSTLYDGSGNPVSVILDTVSGDYHLATSTIQDVKADANNSSTTNLDAGNSYTFTGTGTTTLGVAGLQWSLKCDQNATVYIEQSDDDTNWDISDSFDYIERDGGDGGTVQAVSAYWRIRVILTNGTATTFFRLTGILCPIVEALPRSLTSDFRLKTETHIADHDDRHAHVSPTNTLNVNNSVRLVGTNFDGTVKDTNFWTETVTNSGSVVQTGEIKLQTNTTANGTAKYESVRRARFVVSAALKFSGVFKYHTTVTEADNVRRCGAYDADNGFYFELDGSTFSVGSRSSTVDTLISSGSFNGDYGAFFTPNADAYYKLEIEYTPLGAFYFVNRKLLHKSVGGHLTRVLTLPITFENVNDNSNATAIVFDCLAVVISREGELHTNPTYKYIAGATTTVLKIGAGELHTIVNNDNSGSCIVYDNTVGSGNIIASIDLAKVLGTLTFNAPFSTGLTIVTVGAGAKITATYE</sequence>
<reference evidence="1" key="2">
    <citation type="submission" date="2015-03" db="EMBL/GenBank/DDBJ databases">
        <authorList>
            <person name="Chow C.-E.T."/>
            <person name="Winget D.M."/>
            <person name="White R.A.III."/>
            <person name="Hallam S.J."/>
            <person name="Suttle C.A."/>
        </authorList>
    </citation>
    <scope>NUCLEOTIDE SEQUENCE</scope>
    <source>
        <strain evidence="1">Anoxic3_7</strain>
    </source>
</reference>
<dbReference type="EMBL" id="KR029582">
    <property type="protein sequence ID" value="AKH46384.1"/>
    <property type="molecule type" value="Genomic_DNA"/>
</dbReference>
<evidence type="ECO:0000313" key="1">
    <source>
        <dbReference type="EMBL" id="AKH46384.1"/>
    </source>
</evidence>
<reference evidence="1" key="1">
    <citation type="journal article" date="2015" name="Front. Microbiol.">
        <title>Combining genomic sequencing methods to explore viral diversity and reveal potential virus-host interactions.</title>
        <authorList>
            <person name="Chow C.E."/>
            <person name="Winget D.M."/>
            <person name="White R.A.III."/>
            <person name="Hallam S.J."/>
            <person name="Suttle C.A."/>
        </authorList>
    </citation>
    <scope>NUCLEOTIDE SEQUENCE</scope>
    <source>
        <strain evidence="1">Anoxic3_7</strain>
    </source>
</reference>
<organism evidence="1">
    <name type="scientific">uncultured marine virus</name>
    <dbReference type="NCBI Taxonomy" id="186617"/>
    <lineage>
        <taxon>Viruses</taxon>
        <taxon>environmental samples</taxon>
    </lineage>
</organism>
<proteinExistence type="predicted"/>
<name>A0A0F7L1G7_9VIRU</name>